<protein>
    <recommendedName>
        <fullName evidence="1">FAD dependent oxidoreductase domain-containing protein</fullName>
    </recommendedName>
</protein>
<dbReference type="Proteomes" id="UP000237881">
    <property type="component" value="Unassembled WGS sequence"/>
</dbReference>
<evidence type="ECO:0000259" key="1">
    <source>
        <dbReference type="Pfam" id="PF01266"/>
    </source>
</evidence>
<dbReference type="Gene3D" id="3.30.9.10">
    <property type="entry name" value="D-Amino Acid Oxidase, subunit A, domain 2"/>
    <property type="match status" value="1"/>
</dbReference>
<sequence>MIDFCESAGVPVQRRTASSYAQTPEGVDAVLKEHATARRFGLATRLVGELDVPFPSTVAVALDDQAQFDPMDVLTALAADFRAAGGTLVQGVRALGMRATAPVQVRTSAGPVTGDRAYLLTGAPILDRGLYLAKRAALRSSAIAFRTDAVIDGRYLSVDEPSRSVRDAESEGERRLLVGGNGHLVGRRPVTSEAVEDLIAWTRRSFPGAEPVAQWSAHDYQPFHRVPFVGWLPRVCGR</sequence>
<organism evidence="2 3">
    <name type="scientific">Rathayibacter rathayi</name>
    <name type="common">Corynebacterium rathayi</name>
    <dbReference type="NCBI Taxonomy" id="33887"/>
    <lineage>
        <taxon>Bacteria</taxon>
        <taxon>Bacillati</taxon>
        <taxon>Actinomycetota</taxon>
        <taxon>Actinomycetes</taxon>
        <taxon>Micrococcales</taxon>
        <taxon>Microbacteriaceae</taxon>
        <taxon>Rathayibacter</taxon>
    </lineage>
</organism>
<comment type="caution">
    <text evidence="2">The sequence shown here is derived from an EMBL/GenBank/DDBJ whole genome shotgun (WGS) entry which is preliminary data.</text>
</comment>
<dbReference type="InterPro" id="IPR006076">
    <property type="entry name" value="FAD-dep_OxRdtase"/>
</dbReference>
<evidence type="ECO:0000313" key="2">
    <source>
        <dbReference type="EMBL" id="PPF16270.1"/>
    </source>
</evidence>
<proteinExistence type="predicted"/>
<feature type="domain" description="FAD dependent oxidoreductase" evidence="1">
    <location>
        <begin position="5"/>
        <end position="231"/>
    </location>
</feature>
<name>A0ABD6WCT4_RATRA</name>
<reference evidence="2 3" key="1">
    <citation type="submission" date="2018-02" db="EMBL/GenBank/DDBJ databases">
        <title>Bacteriophage NCPPB3778 and a type I-E CRISPR drive the evolution of the US Biological Select Agent, Rathayibacter toxicus.</title>
        <authorList>
            <person name="Davis E.W.II."/>
            <person name="Tabima J.F."/>
            <person name="Weisberg A.J."/>
            <person name="Lopes L.D."/>
            <person name="Wiseman M.S."/>
            <person name="Wiseman M.S."/>
            <person name="Pupko T."/>
            <person name="Belcher M.S."/>
            <person name="Sechler A.J."/>
            <person name="Tancos M.A."/>
            <person name="Schroeder B.K."/>
            <person name="Murray T.D."/>
            <person name="Luster D.G."/>
            <person name="Schneider W.L."/>
            <person name="Rogers E."/>
            <person name="Andreote F.D."/>
            <person name="Grunwald N.J."/>
            <person name="Putnam M.L."/>
            <person name="Chang J.H."/>
        </authorList>
    </citation>
    <scope>NUCLEOTIDE SEQUENCE [LARGE SCALE GENOMIC DNA]</scope>
    <source>
        <strain evidence="2 3">AY1I9</strain>
    </source>
</reference>
<dbReference type="Pfam" id="PF01266">
    <property type="entry name" value="DAO"/>
    <property type="match status" value="1"/>
</dbReference>
<dbReference type="EMBL" id="PSUL01000001">
    <property type="protein sequence ID" value="PPF16270.1"/>
    <property type="molecule type" value="Genomic_DNA"/>
</dbReference>
<accession>A0ABD6WCT4</accession>
<dbReference type="SUPFAM" id="SSF51905">
    <property type="entry name" value="FAD/NAD(P)-binding domain"/>
    <property type="match status" value="1"/>
</dbReference>
<evidence type="ECO:0000313" key="3">
    <source>
        <dbReference type="Proteomes" id="UP000237881"/>
    </source>
</evidence>
<dbReference type="RefSeq" id="WP_104326467.1">
    <property type="nucleotide sequence ID" value="NZ_PSUL01000001.1"/>
</dbReference>
<dbReference type="InterPro" id="IPR036188">
    <property type="entry name" value="FAD/NAD-bd_sf"/>
</dbReference>
<dbReference type="AlphaFoldDB" id="A0ABD6WCT4"/>
<gene>
    <name evidence="2" type="ORF">C5C04_00330</name>
</gene>
<dbReference type="Gene3D" id="3.50.50.60">
    <property type="entry name" value="FAD/NAD(P)-binding domain"/>
    <property type="match status" value="1"/>
</dbReference>